<evidence type="ECO:0000313" key="2">
    <source>
        <dbReference type="Proteomes" id="UP000030004"/>
    </source>
</evidence>
<name>A0A0A0E8A8_9RHOB</name>
<organism evidence="1 2">
    <name type="scientific">Pseudooceanicola atlanticus</name>
    <dbReference type="NCBI Taxonomy" id="1461694"/>
    <lineage>
        <taxon>Bacteria</taxon>
        <taxon>Pseudomonadati</taxon>
        <taxon>Pseudomonadota</taxon>
        <taxon>Alphaproteobacteria</taxon>
        <taxon>Rhodobacterales</taxon>
        <taxon>Paracoccaceae</taxon>
        <taxon>Pseudooceanicola</taxon>
    </lineage>
</organism>
<accession>A0A0A0E8A8</accession>
<proteinExistence type="predicted"/>
<dbReference type="RefSeq" id="WP_043753306.1">
    <property type="nucleotide sequence ID" value="NZ_AQQX01000013.1"/>
</dbReference>
<dbReference type="Proteomes" id="UP000030004">
    <property type="component" value="Unassembled WGS sequence"/>
</dbReference>
<reference evidence="1 2" key="1">
    <citation type="journal article" date="2015" name="Antonie Van Leeuwenhoek">
        <title>Pseudooceanicola atlanticus gen. nov. sp. nov., isolated from surface seawater of the Atlantic Ocean and reclassification of Oceanicola batsensis, Oceanicola marinus, Oceanicola nitratireducens, Oceanicola nanhaiensis, Oceanicola antarcticus and Oceanicola flagellatus, as Pseudooceanicola batsensis comb. nov., Pseudooceanicola marinus comb. nov., Pseudooceanicola nitratireducens comb. nov., Pseudooceanicola nanhaiensis comb. nov., Pseudooceanicola antarcticus comb. nov., and Pseudooceanicola flagellatus comb. nov.</title>
        <authorList>
            <person name="Lai Q."/>
            <person name="Li G."/>
            <person name="Liu X."/>
            <person name="Du Y."/>
            <person name="Sun F."/>
            <person name="Shao Z."/>
        </authorList>
    </citation>
    <scope>NUCLEOTIDE SEQUENCE [LARGE SCALE GENOMIC DNA]</scope>
    <source>
        <strain evidence="1 2">22II-s11g</strain>
    </source>
</reference>
<dbReference type="AlphaFoldDB" id="A0A0A0E8A8"/>
<dbReference type="eggNOG" id="ENOG5032YI0">
    <property type="taxonomic scope" value="Bacteria"/>
</dbReference>
<keyword evidence="2" id="KW-1185">Reference proteome</keyword>
<dbReference type="EMBL" id="AQQX01000013">
    <property type="protein sequence ID" value="KGM47241.1"/>
    <property type="molecule type" value="Genomic_DNA"/>
</dbReference>
<comment type="caution">
    <text evidence="1">The sequence shown here is derived from an EMBL/GenBank/DDBJ whole genome shotgun (WGS) entry which is preliminary data.</text>
</comment>
<evidence type="ECO:0008006" key="3">
    <source>
        <dbReference type="Google" id="ProtNLM"/>
    </source>
</evidence>
<protein>
    <recommendedName>
        <fullName evidence="3">DNA topoisomerase IV subunit B</fullName>
    </recommendedName>
</protein>
<sequence length="71" mass="7580">MPLNTKPNIPGPDEFYAELIQSHDGLSDDESAALNARLILLLANHIGDRSVLSEAIVAARLDRRSPEGAGS</sequence>
<evidence type="ECO:0000313" key="1">
    <source>
        <dbReference type="EMBL" id="KGM47241.1"/>
    </source>
</evidence>
<dbReference type="InterPro" id="IPR021233">
    <property type="entry name" value="DUF2783"/>
</dbReference>
<dbReference type="STRING" id="1461694.ATO9_19770"/>
<dbReference type="OrthoDB" id="8420594at2"/>
<dbReference type="Pfam" id="PF10932">
    <property type="entry name" value="DUF2783"/>
    <property type="match status" value="1"/>
</dbReference>
<gene>
    <name evidence="1" type="ORF">ATO9_19770</name>
</gene>